<sequence length="228" mass="25617">MMLILTASILYAFFNLGLLVAKDFIIEAYISRWKMELRSFSMGPPPAWLDDPAEDFLHLPPGSDEYANFSLTLMVENNPRWLKVGVLSVQMRAFGPALASFFTDGAAISEDGTLLFAAKVPLVDVCEGGYLCLHSLPSTEQIVAFDIYFEAEFTLFGHRSNTFEFVTKVDYDASMESSYHSEHELSPRGEMMARNCWEAYHLGASTRRVPNPGWRAMKEYTKDKAAPG</sequence>
<protein>
    <submittedName>
        <fullName evidence="1">Uncharacterized protein</fullName>
    </submittedName>
</protein>
<proteinExistence type="predicted"/>
<evidence type="ECO:0000313" key="1">
    <source>
        <dbReference type="EMBL" id="KAF4705196.1"/>
    </source>
</evidence>
<dbReference type="Proteomes" id="UP000553632">
    <property type="component" value="Unassembled WGS sequence"/>
</dbReference>
<reference evidence="1 2" key="1">
    <citation type="submission" date="2020-04" db="EMBL/GenBank/DDBJ databases">
        <title>Perkinsus olseni comparative genomics.</title>
        <authorList>
            <person name="Bogema D.R."/>
        </authorList>
    </citation>
    <scope>NUCLEOTIDE SEQUENCE [LARGE SCALE GENOMIC DNA]</scope>
    <source>
        <strain evidence="1 2">ATCC PRA-207</strain>
    </source>
</reference>
<accession>A0A7J6QC40</accession>
<dbReference type="EMBL" id="JABANO010034415">
    <property type="protein sequence ID" value="KAF4705196.1"/>
    <property type="molecule type" value="Genomic_DNA"/>
</dbReference>
<organism evidence="1 2">
    <name type="scientific">Perkinsus olseni</name>
    <name type="common">Perkinsus atlanticus</name>
    <dbReference type="NCBI Taxonomy" id="32597"/>
    <lineage>
        <taxon>Eukaryota</taxon>
        <taxon>Sar</taxon>
        <taxon>Alveolata</taxon>
        <taxon>Perkinsozoa</taxon>
        <taxon>Perkinsea</taxon>
        <taxon>Perkinsida</taxon>
        <taxon>Perkinsidae</taxon>
        <taxon>Perkinsus</taxon>
    </lineage>
</organism>
<gene>
    <name evidence="1" type="ORF">FOZ63_026620</name>
</gene>
<evidence type="ECO:0000313" key="2">
    <source>
        <dbReference type="Proteomes" id="UP000553632"/>
    </source>
</evidence>
<dbReference type="AlphaFoldDB" id="A0A7J6QC40"/>
<name>A0A7J6QC40_PEROL</name>
<keyword evidence="2" id="KW-1185">Reference proteome</keyword>
<comment type="caution">
    <text evidence="1">The sequence shown here is derived from an EMBL/GenBank/DDBJ whole genome shotgun (WGS) entry which is preliminary data.</text>
</comment>